<evidence type="ECO:0000313" key="2">
    <source>
        <dbReference type="EMBL" id="WWR46108.1"/>
    </source>
</evidence>
<organism evidence="2 3">
    <name type="scientific">Roseovarius phycicola</name>
    <dbReference type="NCBI Taxonomy" id="3080976"/>
    <lineage>
        <taxon>Bacteria</taxon>
        <taxon>Pseudomonadati</taxon>
        <taxon>Pseudomonadota</taxon>
        <taxon>Alphaproteobacteria</taxon>
        <taxon>Rhodobacterales</taxon>
        <taxon>Roseobacteraceae</taxon>
        <taxon>Roseovarius</taxon>
    </lineage>
</organism>
<dbReference type="Proteomes" id="UP001364156">
    <property type="component" value="Chromosome"/>
</dbReference>
<keyword evidence="1" id="KW-0732">Signal</keyword>
<reference evidence="2 3" key="1">
    <citation type="submission" date="2023-10" db="EMBL/GenBank/DDBJ databases">
        <title>Roseovarius strain S88 nov., isolated from a marine algae.</title>
        <authorList>
            <person name="Lee M.W."/>
            <person name="Lee J.K."/>
            <person name="Kim J.M."/>
            <person name="Choi D.G."/>
            <person name="Baek J.H."/>
            <person name="Bayburt H."/>
            <person name="Jung J.J."/>
            <person name="Han D.M."/>
            <person name="Jeon C.O."/>
        </authorList>
    </citation>
    <scope>NUCLEOTIDE SEQUENCE [LARGE SCALE GENOMIC DNA]</scope>
    <source>
        <strain evidence="2 3">S88</strain>
    </source>
</reference>
<protein>
    <submittedName>
        <fullName evidence="2">DUF2927 domain-containing protein</fullName>
    </submittedName>
</protein>
<feature type="chain" id="PRO_5046449499" evidence="1">
    <location>
        <begin position="29"/>
        <end position="317"/>
    </location>
</feature>
<dbReference type="EMBL" id="CP146069">
    <property type="protein sequence ID" value="WWR46108.1"/>
    <property type="molecule type" value="Genomic_DNA"/>
</dbReference>
<feature type="signal peptide" evidence="1">
    <location>
        <begin position="1"/>
        <end position="28"/>
    </location>
</feature>
<gene>
    <name evidence="2" type="ORF">RZ517_15240</name>
</gene>
<sequence length="317" mass="35141">MHNVHRVWRTAIGLAGLVCLAGCLSSTALDPSAKPQARPADLLEGDDIQPSAASEALTLYYARLQNDLQAQDLMRTGGGGVDTPYSDTDLKRNFERIAFYNEYQNNGGLSPADDVPGRLRKWRVPVRIGIEFGARVPKDIQARDIAHIRSYAARLSRITEHPISVSNNNANFTVMIMSADDAEEASARTREILPSFQRGSVGFYNRLPRSIRCFVIAAGMENDYEYRVALAYIRSENTALQRLACIHEELAQGLGLANDSPRARPSIFNDDEEFALLTSHDEELLRTLYSPALKPGMALEEARPIFSRIFANRSGPS</sequence>
<keyword evidence="3" id="KW-1185">Reference proteome</keyword>
<dbReference type="Pfam" id="PF11150">
    <property type="entry name" value="DUF2927"/>
    <property type="match status" value="1"/>
</dbReference>
<evidence type="ECO:0000256" key="1">
    <source>
        <dbReference type="SAM" id="SignalP"/>
    </source>
</evidence>
<dbReference type="RefSeq" id="WP_338549004.1">
    <property type="nucleotide sequence ID" value="NZ_CP146069.1"/>
</dbReference>
<proteinExistence type="predicted"/>
<dbReference type="InterPro" id="IPR021323">
    <property type="entry name" value="DUF2927"/>
</dbReference>
<accession>A0ABZ2HFT2</accession>
<evidence type="ECO:0000313" key="3">
    <source>
        <dbReference type="Proteomes" id="UP001364156"/>
    </source>
</evidence>
<name>A0ABZ2HFT2_9RHOB</name>